<dbReference type="InterPro" id="IPR036890">
    <property type="entry name" value="HATPase_C_sf"/>
</dbReference>
<dbReference type="InterPro" id="IPR011102">
    <property type="entry name" value="Sig_transdc_His_kinase_HWE"/>
</dbReference>
<dbReference type="PROSITE" id="PS50112">
    <property type="entry name" value="PAS"/>
    <property type="match status" value="1"/>
</dbReference>
<dbReference type="PANTHER" id="PTHR41523">
    <property type="entry name" value="TWO-COMPONENT SYSTEM SENSOR PROTEIN"/>
    <property type="match status" value="1"/>
</dbReference>
<evidence type="ECO:0000256" key="6">
    <source>
        <dbReference type="ARBA" id="ARBA00022741"/>
    </source>
</evidence>
<evidence type="ECO:0000256" key="2">
    <source>
        <dbReference type="ARBA" id="ARBA00012438"/>
    </source>
</evidence>
<evidence type="ECO:0000313" key="11">
    <source>
        <dbReference type="Proteomes" id="UP000291613"/>
    </source>
</evidence>
<name>A0A4Q9GM08_9HYPH</name>
<feature type="domain" description="PAS" evidence="9">
    <location>
        <begin position="11"/>
        <end position="81"/>
    </location>
</feature>
<evidence type="ECO:0000313" key="10">
    <source>
        <dbReference type="EMBL" id="TBN55312.1"/>
    </source>
</evidence>
<dbReference type="SUPFAM" id="SSF55874">
    <property type="entry name" value="ATPase domain of HSP90 chaperone/DNA topoisomerase II/histidine kinase"/>
    <property type="match status" value="1"/>
</dbReference>
<reference evidence="10 11" key="1">
    <citation type="submission" date="2019-02" db="EMBL/GenBank/DDBJ databases">
        <title>Hansschlegelia quercus sp. nov., a novel methylotrophic bacterium from buds of oak (Quercus robur L.).</title>
        <authorList>
            <person name="Agafonova N.V."/>
            <person name="Kaparullina E.N."/>
            <person name="Grouzdev D.S."/>
            <person name="Doronina N.V."/>
        </authorList>
    </citation>
    <scope>NUCLEOTIDE SEQUENCE [LARGE SCALE GENOMIC DNA]</scope>
    <source>
        <strain evidence="10 11">Dub</strain>
    </source>
</reference>
<keyword evidence="5" id="KW-0808">Transferase</keyword>
<keyword evidence="7" id="KW-0418">Kinase</keyword>
<dbReference type="CDD" id="cd00130">
    <property type="entry name" value="PAS"/>
    <property type="match status" value="1"/>
</dbReference>
<keyword evidence="8" id="KW-0067">ATP-binding</keyword>
<gene>
    <name evidence="10" type="ORF">EYR15_01030</name>
</gene>
<dbReference type="NCBIfam" id="TIGR00229">
    <property type="entry name" value="sensory_box"/>
    <property type="match status" value="1"/>
</dbReference>
<protein>
    <recommendedName>
        <fullName evidence="3">Blue-light-activated histidine kinase</fullName>
        <ecNumber evidence="2">2.7.13.3</ecNumber>
    </recommendedName>
</protein>
<dbReference type="GO" id="GO:0005524">
    <property type="term" value="F:ATP binding"/>
    <property type="evidence" value="ECO:0007669"/>
    <property type="project" value="UniProtKB-KW"/>
</dbReference>
<evidence type="ECO:0000256" key="3">
    <source>
        <dbReference type="ARBA" id="ARBA00021740"/>
    </source>
</evidence>
<organism evidence="10 11">
    <name type="scientific">Hansschlegelia quercus</name>
    <dbReference type="NCBI Taxonomy" id="2528245"/>
    <lineage>
        <taxon>Bacteria</taxon>
        <taxon>Pseudomonadati</taxon>
        <taxon>Pseudomonadota</taxon>
        <taxon>Alphaproteobacteria</taxon>
        <taxon>Hyphomicrobiales</taxon>
        <taxon>Methylopilaceae</taxon>
        <taxon>Hansschlegelia</taxon>
    </lineage>
</organism>
<dbReference type="Proteomes" id="UP000291613">
    <property type="component" value="Unassembled WGS sequence"/>
</dbReference>
<dbReference type="SMART" id="SM00091">
    <property type="entry name" value="PAS"/>
    <property type="match status" value="2"/>
</dbReference>
<keyword evidence="6" id="KW-0547">Nucleotide-binding</keyword>
<dbReference type="InterPro" id="IPR013656">
    <property type="entry name" value="PAS_4"/>
</dbReference>
<dbReference type="AlphaFoldDB" id="A0A4Q9GM08"/>
<sequence length="452" mass="47534">MAEEVFTLEGGVEAYRAFMEAMEFGAAALDGHGRLVYANHALGELLGRTAAELNAVGLFAALEPAAASAVRRIAAKAAHGGRRTVEISIKAGDEDRHLLVSAAPLRLGPSEGVAVTFADLTARVRAAAAEESERMARAVITSANEAVVVCDGDGVVTHVNAAALALVTVSPVGQPFRDAFALEFAANGLMEQEDLIAVAIAGAPVQGIEASVPNAVRHQDLLVSAAPLVVAGQQTRGCVVTLVDLTPRKAAERQQLLLMHELDHRVRNTLTLVTAICARTASSADTIEAFQTAFLGRIQALAATHKLLSEKSWADLTIQEIVQAELAPYVGAASMRVRLAGLGVPVTARTATALGLIFHELTTNAVKHGALSVNDGVIDVRAIEDDESFVIEWREREGPVVSEPTRSGFGRTVIARSLAFAPDGGADMRFEPEGVVCTMRIPAQEVRPSTGV</sequence>
<dbReference type="Gene3D" id="3.30.450.20">
    <property type="entry name" value="PAS domain"/>
    <property type="match status" value="2"/>
</dbReference>
<dbReference type="SUPFAM" id="SSF55785">
    <property type="entry name" value="PYP-like sensor domain (PAS domain)"/>
    <property type="match status" value="2"/>
</dbReference>
<dbReference type="GO" id="GO:0004673">
    <property type="term" value="F:protein histidine kinase activity"/>
    <property type="evidence" value="ECO:0007669"/>
    <property type="project" value="UniProtKB-EC"/>
</dbReference>
<keyword evidence="11" id="KW-1185">Reference proteome</keyword>
<dbReference type="InterPro" id="IPR000014">
    <property type="entry name" value="PAS"/>
</dbReference>
<comment type="catalytic activity">
    <reaction evidence="1">
        <text>ATP + protein L-histidine = ADP + protein N-phospho-L-histidine.</text>
        <dbReference type="EC" id="2.7.13.3"/>
    </reaction>
</comment>
<dbReference type="InterPro" id="IPR035965">
    <property type="entry name" value="PAS-like_dom_sf"/>
</dbReference>
<evidence type="ECO:0000256" key="4">
    <source>
        <dbReference type="ARBA" id="ARBA00022553"/>
    </source>
</evidence>
<evidence type="ECO:0000256" key="5">
    <source>
        <dbReference type="ARBA" id="ARBA00022679"/>
    </source>
</evidence>
<evidence type="ECO:0000256" key="7">
    <source>
        <dbReference type="ARBA" id="ARBA00022777"/>
    </source>
</evidence>
<dbReference type="PANTHER" id="PTHR41523:SF8">
    <property type="entry name" value="ETHYLENE RESPONSE SENSOR PROTEIN"/>
    <property type="match status" value="1"/>
</dbReference>
<dbReference type="OrthoDB" id="341208at2"/>
<comment type="caution">
    <text evidence="10">The sequence shown here is derived from an EMBL/GenBank/DDBJ whole genome shotgun (WGS) entry which is preliminary data.</text>
</comment>
<evidence type="ECO:0000256" key="1">
    <source>
        <dbReference type="ARBA" id="ARBA00000085"/>
    </source>
</evidence>
<dbReference type="EMBL" id="SIUB01000001">
    <property type="protein sequence ID" value="TBN55312.1"/>
    <property type="molecule type" value="Genomic_DNA"/>
</dbReference>
<dbReference type="Gene3D" id="3.30.565.10">
    <property type="entry name" value="Histidine kinase-like ATPase, C-terminal domain"/>
    <property type="match status" value="1"/>
</dbReference>
<accession>A0A4Q9GM08</accession>
<dbReference type="SMART" id="SM00911">
    <property type="entry name" value="HWE_HK"/>
    <property type="match status" value="1"/>
</dbReference>
<evidence type="ECO:0000259" key="9">
    <source>
        <dbReference type="PROSITE" id="PS50112"/>
    </source>
</evidence>
<evidence type="ECO:0000256" key="8">
    <source>
        <dbReference type="ARBA" id="ARBA00022840"/>
    </source>
</evidence>
<dbReference type="Pfam" id="PF07536">
    <property type="entry name" value="HWE_HK"/>
    <property type="match status" value="1"/>
</dbReference>
<dbReference type="EC" id="2.7.13.3" evidence="2"/>
<keyword evidence="4" id="KW-0597">Phosphoprotein</keyword>
<dbReference type="Pfam" id="PF08448">
    <property type="entry name" value="PAS_4"/>
    <property type="match status" value="2"/>
</dbReference>
<proteinExistence type="predicted"/>